<dbReference type="GO" id="GO:0010181">
    <property type="term" value="F:FMN binding"/>
    <property type="evidence" value="ECO:0007669"/>
    <property type="project" value="TreeGrafter"/>
</dbReference>
<proteinExistence type="inferred from homology"/>
<dbReference type="GO" id="GO:0005829">
    <property type="term" value="C:cytosol"/>
    <property type="evidence" value="ECO:0007669"/>
    <property type="project" value="TreeGrafter"/>
</dbReference>
<evidence type="ECO:0000313" key="5">
    <source>
        <dbReference type="Proteomes" id="UP000192050"/>
    </source>
</evidence>
<dbReference type="PANTHER" id="PTHR30543">
    <property type="entry name" value="CHROMATE REDUCTASE"/>
    <property type="match status" value="1"/>
</dbReference>
<sequence length="184" mass="20834">METIKIAGFGGSLRKESYSRYLLENAVGLMPENSKLEILDIKNFPLMNQDEENNYPENVKKFKRQIKESDGVLMVTPEYNYSIPGYLKNVLDVASRPYGDNPFNGKPVAIMSSSIGMLGGSRAQYHLRQVCVFLDMIPVNTPEVFLTFAQDKFDEKGKLKDEMTAKFAGQLLQNLVNLARQLKK</sequence>
<dbReference type="RefSeq" id="WP_081143104.1">
    <property type="nucleotide sequence ID" value="NZ_CP015363.1"/>
</dbReference>
<evidence type="ECO:0000313" key="4">
    <source>
        <dbReference type="EMBL" id="ARD85653.1"/>
    </source>
</evidence>
<evidence type="ECO:0000256" key="2">
    <source>
        <dbReference type="ARBA" id="ARBA00038292"/>
    </source>
</evidence>
<dbReference type="InterPro" id="IPR029039">
    <property type="entry name" value="Flavoprotein-like_sf"/>
</dbReference>
<dbReference type="Pfam" id="PF03358">
    <property type="entry name" value="FMN_red"/>
    <property type="match status" value="1"/>
</dbReference>
<feature type="domain" description="NADPH-dependent FMN reductase-like" evidence="3">
    <location>
        <begin position="4"/>
        <end position="150"/>
    </location>
</feature>
<evidence type="ECO:0000256" key="1">
    <source>
        <dbReference type="ARBA" id="ARBA00001966"/>
    </source>
</evidence>
<dbReference type="PANTHER" id="PTHR30543:SF21">
    <property type="entry name" value="NAD(P)H-DEPENDENT FMN REDUCTASE LOT6"/>
    <property type="match status" value="1"/>
</dbReference>
<dbReference type="Gene3D" id="3.40.50.360">
    <property type="match status" value="1"/>
</dbReference>
<name>A0A1V0N698_9ARCH</name>
<reference evidence="4 5" key="1">
    <citation type="submission" date="2011-10" db="EMBL/GenBank/DDBJ databases">
        <title>Metabolic and evolutionary patterns in the extreme acidophile Ferroplasma acidiphilum.</title>
        <authorList>
            <person name="Golyshina O.V."/>
            <person name="Kozyavkin S.A."/>
            <person name="Tatusov R.L."/>
            <person name="Slesarev A.I."/>
            <person name="Golyshin P.N."/>
        </authorList>
    </citation>
    <scope>NUCLEOTIDE SEQUENCE [LARGE SCALE GENOMIC DNA]</scope>
    <source>
        <strain evidence="5">Y</strain>
    </source>
</reference>
<organism evidence="4 5">
    <name type="scientific">Ferroplasma acidiphilum</name>
    <dbReference type="NCBI Taxonomy" id="74969"/>
    <lineage>
        <taxon>Archaea</taxon>
        <taxon>Methanobacteriati</taxon>
        <taxon>Thermoplasmatota</taxon>
        <taxon>Thermoplasmata</taxon>
        <taxon>Thermoplasmatales</taxon>
        <taxon>Ferroplasmaceae</taxon>
        <taxon>Ferroplasma</taxon>
    </lineage>
</organism>
<comment type="similarity">
    <text evidence="2">Belongs to the SsuE family. Isf subfamily.</text>
</comment>
<dbReference type="SUPFAM" id="SSF52218">
    <property type="entry name" value="Flavoproteins"/>
    <property type="match status" value="1"/>
</dbReference>
<dbReference type="AlphaFoldDB" id="A0A1V0N698"/>
<dbReference type="InterPro" id="IPR005025">
    <property type="entry name" value="FMN_Rdtase-like_dom"/>
</dbReference>
<dbReference type="GO" id="GO:0016491">
    <property type="term" value="F:oxidoreductase activity"/>
    <property type="evidence" value="ECO:0007669"/>
    <property type="project" value="InterPro"/>
</dbReference>
<keyword evidence="5" id="KW-1185">Reference proteome</keyword>
<comment type="cofactor">
    <cofactor evidence="1">
        <name>[4Fe-4S] cluster</name>
        <dbReference type="ChEBI" id="CHEBI:49883"/>
    </cofactor>
</comment>
<dbReference type="GeneID" id="31677304"/>
<accession>A0A1V0N698</accession>
<dbReference type="InterPro" id="IPR050712">
    <property type="entry name" value="NAD(P)H-dep_reductase"/>
</dbReference>
<dbReference type="Proteomes" id="UP000192050">
    <property type="component" value="Chromosome"/>
</dbReference>
<dbReference type="OrthoDB" id="9059at2157"/>
<dbReference type="STRING" id="74969.FAD_1814"/>
<dbReference type="KEGG" id="fai:FAD_1814"/>
<protein>
    <submittedName>
        <fullName evidence="4">FMN-reductase</fullName>
    </submittedName>
</protein>
<dbReference type="EMBL" id="CP015363">
    <property type="protein sequence ID" value="ARD85653.1"/>
    <property type="molecule type" value="Genomic_DNA"/>
</dbReference>
<evidence type="ECO:0000259" key="3">
    <source>
        <dbReference type="Pfam" id="PF03358"/>
    </source>
</evidence>
<gene>
    <name evidence="4" type="ORF">FAD_1814</name>
</gene>